<dbReference type="CDD" id="cd01449">
    <property type="entry name" value="TST_Repeat_2"/>
    <property type="match status" value="1"/>
</dbReference>
<keyword evidence="1" id="KW-0808">Transferase</keyword>
<proteinExistence type="predicted"/>
<protein>
    <submittedName>
        <fullName evidence="4">Sulfurtransferase</fullName>
    </submittedName>
</protein>
<dbReference type="SUPFAM" id="SSF52821">
    <property type="entry name" value="Rhodanese/Cell cycle control phosphatase"/>
    <property type="match status" value="2"/>
</dbReference>
<sequence length="277" mass="29251">MASLAPIIDLAQLRRLLDGDRPVHLLDVRWALDGSKGRHDHLEGHLPGAVYIDLPTELAAPAAPGAGRHPLPDPESFAATLRRAGVRQDGLVIAYDDTDGAPAARLVWMLRAAGHEAAVLDGGLSAWDGPLERTPQQPAQGDVTARPWPASAIASIDEVADGDALVIDARAPERYRGDVEPMDPRAGHVPGAINLPFSGNLGPEGRFLPAAQLRERFAAAGADPEGEVIVYCGSGITATHDALALQQAGYDRVRLFPGSWSQWSADPDRPVATGPTP</sequence>
<dbReference type="Gene3D" id="3.40.250.10">
    <property type="entry name" value="Rhodanese-like domain"/>
    <property type="match status" value="2"/>
</dbReference>
<dbReference type="Pfam" id="PF00581">
    <property type="entry name" value="Rhodanese"/>
    <property type="match status" value="2"/>
</dbReference>
<evidence type="ECO:0000256" key="1">
    <source>
        <dbReference type="ARBA" id="ARBA00022679"/>
    </source>
</evidence>
<dbReference type="CDD" id="cd01448">
    <property type="entry name" value="TST_Repeat_1"/>
    <property type="match status" value="1"/>
</dbReference>
<reference evidence="4" key="2">
    <citation type="submission" date="2021-04" db="EMBL/GenBank/DDBJ databases">
        <authorList>
            <person name="Gilroy R."/>
        </authorList>
    </citation>
    <scope>NUCLEOTIDE SEQUENCE</scope>
    <source>
        <strain evidence="4">ChiHjej13B12-24818</strain>
    </source>
</reference>
<evidence type="ECO:0000259" key="3">
    <source>
        <dbReference type="PROSITE" id="PS50206"/>
    </source>
</evidence>
<feature type="domain" description="Rhodanese" evidence="3">
    <location>
        <begin position="160"/>
        <end position="272"/>
    </location>
</feature>
<dbReference type="Proteomes" id="UP000823823">
    <property type="component" value="Unassembled WGS sequence"/>
</dbReference>
<evidence type="ECO:0000313" key="5">
    <source>
        <dbReference type="Proteomes" id="UP000823823"/>
    </source>
</evidence>
<keyword evidence="2" id="KW-0677">Repeat</keyword>
<accession>A0A9D2RNW9</accession>
<dbReference type="PANTHER" id="PTHR11364:SF27">
    <property type="entry name" value="SULFURTRANSFERASE"/>
    <property type="match status" value="1"/>
</dbReference>
<dbReference type="InterPro" id="IPR036873">
    <property type="entry name" value="Rhodanese-like_dom_sf"/>
</dbReference>
<dbReference type="PANTHER" id="PTHR11364">
    <property type="entry name" value="THIOSULFATE SULFERTANSFERASE"/>
    <property type="match status" value="1"/>
</dbReference>
<organism evidence="4 5">
    <name type="scientific">Candidatus Brachybacterium merdavium</name>
    <dbReference type="NCBI Taxonomy" id="2838513"/>
    <lineage>
        <taxon>Bacteria</taxon>
        <taxon>Bacillati</taxon>
        <taxon>Actinomycetota</taxon>
        <taxon>Actinomycetes</taxon>
        <taxon>Micrococcales</taxon>
        <taxon>Dermabacteraceae</taxon>
        <taxon>Brachybacterium</taxon>
    </lineage>
</organism>
<dbReference type="PROSITE" id="PS50206">
    <property type="entry name" value="RHODANESE_3"/>
    <property type="match status" value="2"/>
</dbReference>
<dbReference type="SMART" id="SM00450">
    <property type="entry name" value="RHOD"/>
    <property type="match status" value="2"/>
</dbReference>
<dbReference type="EMBL" id="DWZH01000020">
    <property type="protein sequence ID" value="HJB09397.1"/>
    <property type="molecule type" value="Genomic_DNA"/>
</dbReference>
<dbReference type="InterPro" id="IPR045078">
    <property type="entry name" value="TST/MPST-like"/>
</dbReference>
<evidence type="ECO:0000313" key="4">
    <source>
        <dbReference type="EMBL" id="HJB09397.1"/>
    </source>
</evidence>
<dbReference type="AlphaFoldDB" id="A0A9D2RNW9"/>
<comment type="caution">
    <text evidence="4">The sequence shown here is derived from an EMBL/GenBank/DDBJ whole genome shotgun (WGS) entry which is preliminary data.</text>
</comment>
<evidence type="ECO:0000256" key="2">
    <source>
        <dbReference type="ARBA" id="ARBA00022737"/>
    </source>
</evidence>
<reference evidence="4" key="1">
    <citation type="journal article" date="2021" name="PeerJ">
        <title>Extensive microbial diversity within the chicken gut microbiome revealed by metagenomics and culture.</title>
        <authorList>
            <person name="Gilroy R."/>
            <person name="Ravi A."/>
            <person name="Getino M."/>
            <person name="Pursley I."/>
            <person name="Horton D.L."/>
            <person name="Alikhan N.F."/>
            <person name="Baker D."/>
            <person name="Gharbi K."/>
            <person name="Hall N."/>
            <person name="Watson M."/>
            <person name="Adriaenssens E.M."/>
            <person name="Foster-Nyarko E."/>
            <person name="Jarju S."/>
            <person name="Secka A."/>
            <person name="Antonio M."/>
            <person name="Oren A."/>
            <person name="Chaudhuri R.R."/>
            <person name="La Ragione R."/>
            <person name="Hildebrand F."/>
            <person name="Pallen M.J."/>
        </authorList>
    </citation>
    <scope>NUCLEOTIDE SEQUENCE</scope>
    <source>
        <strain evidence="4">ChiHjej13B12-24818</strain>
    </source>
</reference>
<gene>
    <name evidence="4" type="ORF">H9786_02520</name>
</gene>
<feature type="domain" description="Rhodanese" evidence="3">
    <location>
        <begin position="19"/>
        <end position="133"/>
    </location>
</feature>
<dbReference type="GO" id="GO:0004792">
    <property type="term" value="F:thiosulfate-cyanide sulfurtransferase activity"/>
    <property type="evidence" value="ECO:0007669"/>
    <property type="project" value="TreeGrafter"/>
</dbReference>
<dbReference type="InterPro" id="IPR001763">
    <property type="entry name" value="Rhodanese-like_dom"/>
</dbReference>
<name>A0A9D2RNW9_9MICO</name>